<protein>
    <submittedName>
        <fullName evidence="1">Uncharacterized protein</fullName>
    </submittedName>
</protein>
<dbReference type="Gene3D" id="3.60.15.10">
    <property type="entry name" value="Ribonuclease Z/Hydroxyacylglutathione hydrolase-like"/>
    <property type="match status" value="1"/>
</dbReference>
<gene>
    <name evidence="1" type="ORF">KHA94_24245</name>
</gene>
<dbReference type="InterPro" id="IPR036866">
    <property type="entry name" value="RibonucZ/Hydroxyglut_hydro"/>
</dbReference>
<dbReference type="Proteomes" id="UP000681027">
    <property type="component" value="Unassembled WGS sequence"/>
</dbReference>
<reference evidence="1 2" key="1">
    <citation type="submission" date="2021-05" db="EMBL/GenBank/DDBJ databases">
        <title>Novel Bacillus species.</title>
        <authorList>
            <person name="Liu G."/>
        </authorList>
    </citation>
    <scope>NUCLEOTIDE SEQUENCE [LARGE SCALE GENOMIC DNA]</scope>
    <source>
        <strain evidence="1 2">FJAT-49705</strain>
    </source>
</reference>
<evidence type="ECO:0000313" key="2">
    <source>
        <dbReference type="Proteomes" id="UP000681027"/>
    </source>
</evidence>
<dbReference type="SUPFAM" id="SSF56281">
    <property type="entry name" value="Metallo-hydrolase/oxidoreductase"/>
    <property type="match status" value="1"/>
</dbReference>
<dbReference type="RefSeq" id="WP_213104641.1">
    <property type="nucleotide sequence ID" value="NZ_JAGYPM010000009.1"/>
</dbReference>
<keyword evidence="2" id="KW-1185">Reference proteome</keyword>
<proteinExistence type="predicted"/>
<accession>A0ABS5NZD8</accession>
<comment type="caution">
    <text evidence="1">The sequence shown here is derived from an EMBL/GenBank/DDBJ whole genome shotgun (WGS) entry which is preliminary data.</text>
</comment>
<dbReference type="PANTHER" id="PTHR30619">
    <property type="entry name" value="DNA INTERNALIZATION/COMPETENCE PROTEIN COMEC/REC2"/>
    <property type="match status" value="1"/>
</dbReference>
<evidence type="ECO:0000313" key="1">
    <source>
        <dbReference type="EMBL" id="MBS4193207.1"/>
    </source>
</evidence>
<name>A0ABS5NZD8_9BACI</name>
<organism evidence="1 2">
    <name type="scientific">Cytobacillus citreus</name>
    <dbReference type="NCBI Taxonomy" id="2833586"/>
    <lineage>
        <taxon>Bacteria</taxon>
        <taxon>Bacillati</taxon>
        <taxon>Bacillota</taxon>
        <taxon>Bacilli</taxon>
        <taxon>Bacillales</taxon>
        <taxon>Bacillaceae</taxon>
        <taxon>Cytobacillus</taxon>
    </lineage>
</organism>
<dbReference type="PANTHER" id="PTHR30619:SF1">
    <property type="entry name" value="RECOMBINATION PROTEIN 2"/>
    <property type="match status" value="1"/>
</dbReference>
<sequence>MYIHLYCEKHVKNKYAIFDFYKKEDLNIFLTLFSDDVSEIDERSLIYIEGFKTLSYEGPREGMWYRFPIDFFGNNFILRDSIIEESAIFRLFLSYSGEELELNKYKTIIPSLNFTNEVKVVSKPDPNFELKPKENEEIKLEVFGVGHGNWNAIKSDSFNLFYDTGADMTWGINQLTSLARRLSISQLNNLHIILSHWDVDHYHGILGMSSSDLNAIQSFIAPSQVPNNLTAQRVLNKIRSVIRPILIKPTPKTSREIMLSSVYNNEFLEIFRASTGSYRNQTGIVVLVNGPDHTALLTGDHHYKKLEKYVLRTYSHNSYIMVIPHHGGYAGKWNSSLFTAYSIEGTMSCFDSNNRFNHPTTYNVNNLNHASIPWKSTKGLTDLPYIL</sequence>
<dbReference type="EMBL" id="JAGYPM010000009">
    <property type="protein sequence ID" value="MBS4193207.1"/>
    <property type="molecule type" value="Genomic_DNA"/>
</dbReference>
<dbReference type="InterPro" id="IPR052159">
    <property type="entry name" value="Competence_DNA_uptake"/>
</dbReference>